<gene>
    <name evidence="2" type="ORF">ZT1A5_G947</name>
</gene>
<sequence length="378" mass="41657">MVNFFPSREALESRPIAPTPTSHPPTPAYSIGSPQSANGIPATPNLHTTNGYHAYQHMPSSTLTPRFGMMGIGAPQGSEQHTTPDLLAWNNQALPAPRELQLPPLYEAVQAERKSCCQQSPPPAQPLHSPSLPMDPPFQRMDSLPELSFTQNYTNMHEPVTLPAASRPSSARTYVAPAFDFDRMQAEYLAHQFPSAICQNCGLSGCTCRSCPPIFQSYGTTSWAQCCGRKHARDVQPIPVAAKIPRTENYAGEGLRAPAPPSYVLEGSYSQAPSYALEPQAYTQFNDIGLPPPTAQSEFPNFELDPGLLLPDTGQRRPNRKASKELEVEAEVEVEAEGEVEVDAEDAVVIELWRMIDRQVELEEKKDPPLSPRWHHLI</sequence>
<evidence type="ECO:0000313" key="3">
    <source>
        <dbReference type="Proteomes" id="UP000215453"/>
    </source>
</evidence>
<feature type="compositionally biased region" description="Pro residues" evidence="1">
    <location>
        <begin position="17"/>
        <end position="27"/>
    </location>
</feature>
<protein>
    <submittedName>
        <fullName evidence="2">Uncharacterized protein</fullName>
    </submittedName>
</protein>
<evidence type="ECO:0000256" key="1">
    <source>
        <dbReference type="SAM" id="MobiDB-lite"/>
    </source>
</evidence>
<proteinExistence type="predicted"/>
<accession>A0A1Y6L4U3</accession>
<dbReference type="AlphaFoldDB" id="A0A1Y6L4U3"/>
<evidence type="ECO:0000313" key="2">
    <source>
        <dbReference type="EMBL" id="SMY19512.1"/>
    </source>
</evidence>
<reference evidence="2 3" key="1">
    <citation type="submission" date="2016-10" db="EMBL/GenBank/DDBJ databases">
        <authorList>
            <person name="Varghese N."/>
        </authorList>
    </citation>
    <scope>NUCLEOTIDE SEQUENCE [LARGE SCALE GENOMIC DNA]</scope>
</reference>
<name>A0A1Y6L4U3_ZYMTR</name>
<feature type="region of interest" description="Disordered" evidence="1">
    <location>
        <begin position="1"/>
        <end position="57"/>
    </location>
</feature>
<dbReference type="Proteomes" id="UP000215453">
    <property type="component" value="Chromosome 1"/>
</dbReference>
<dbReference type="EMBL" id="LT882676">
    <property type="protein sequence ID" value="SMY19512.1"/>
    <property type="molecule type" value="Genomic_DNA"/>
</dbReference>
<organism evidence="2 3">
    <name type="scientific">Zymoseptoria tritici ST99CH_1A5</name>
    <dbReference type="NCBI Taxonomy" id="1276529"/>
    <lineage>
        <taxon>Eukaryota</taxon>
        <taxon>Fungi</taxon>
        <taxon>Dikarya</taxon>
        <taxon>Ascomycota</taxon>
        <taxon>Pezizomycotina</taxon>
        <taxon>Dothideomycetes</taxon>
        <taxon>Dothideomycetidae</taxon>
        <taxon>Mycosphaerellales</taxon>
        <taxon>Mycosphaerellaceae</taxon>
        <taxon>Zymoseptoria</taxon>
    </lineage>
</organism>